<feature type="domain" description="Glycosyl hydrolase family 13 catalytic" evidence="4">
    <location>
        <begin position="19"/>
        <end position="428"/>
    </location>
</feature>
<proteinExistence type="inferred from homology"/>
<dbReference type="KEGG" id="mbd:MEBOL_003357"/>
<dbReference type="EMBL" id="CP022163">
    <property type="protein sequence ID" value="ATB29902.1"/>
    <property type="molecule type" value="Genomic_DNA"/>
</dbReference>
<dbReference type="Gene3D" id="2.60.40.1180">
    <property type="entry name" value="Golgi alpha-mannosidase II"/>
    <property type="match status" value="1"/>
</dbReference>
<dbReference type="GO" id="GO:0004556">
    <property type="term" value="F:alpha-amylase activity"/>
    <property type="evidence" value="ECO:0007669"/>
    <property type="project" value="TreeGrafter"/>
</dbReference>
<dbReference type="PANTHER" id="PTHR10357:SF184">
    <property type="entry name" value="OLIGO-1,6-GLUCOSIDASE 1"/>
    <property type="match status" value="1"/>
</dbReference>
<dbReference type="SUPFAM" id="SSF51445">
    <property type="entry name" value="(Trans)glycosidases"/>
    <property type="match status" value="1"/>
</dbReference>
<evidence type="ECO:0000256" key="2">
    <source>
        <dbReference type="ARBA" id="ARBA00022801"/>
    </source>
</evidence>
<evidence type="ECO:0000256" key="1">
    <source>
        <dbReference type="ARBA" id="ARBA00008061"/>
    </source>
</evidence>
<dbReference type="InterPro" id="IPR013780">
    <property type="entry name" value="Glyco_hydro_b"/>
</dbReference>
<keyword evidence="3" id="KW-0326">Glycosidase</keyword>
<dbReference type="Proteomes" id="UP000217289">
    <property type="component" value="Chromosome"/>
</dbReference>
<dbReference type="PANTHER" id="PTHR10357">
    <property type="entry name" value="ALPHA-AMYLASE FAMILY MEMBER"/>
    <property type="match status" value="1"/>
</dbReference>
<dbReference type="CDD" id="cd11333">
    <property type="entry name" value="AmyAc_SI_OligoGlu_DGase"/>
    <property type="match status" value="1"/>
</dbReference>
<dbReference type="InterPro" id="IPR045857">
    <property type="entry name" value="O16G_dom_2"/>
</dbReference>
<dbReference type="FunFam" id="3.20.20.80:FF:000064">
    <property type="entry name" value="Oligo-1,6-glucosidase"/>
    <property type="match status" value="2"/>
</dbReference>
<organism evidence="5 6">
    <name type="scientific">Melittangium boletus DSM 14713</name>
    <dbReference type="NCBI Taxonomy" id="1294270"/>
    <lineage>
        <taxon>Bacteria</taxon>
        <taxon>Pseudomonadati</taxon>
        <taxon>Myxococcota</taxon>
        <taxon>Myxococcia</taxon>
        <taxon>Myxococcales</taxon>
        <taxon>Cystobacterineae</taxon>
        <taxon>Archangiaceae</taxon>
        <taxon>Melittangium</taxon>
    </lineage>
</organism>
<evidence type="ECO:0000313" key="5">
    <source>
        <dbReference type="EMBL" id="ATB29902.1"/>
    </source>
</evidence>
<evidence type="ECO:0000256" key="3">
    <source>
        <dbReference type="ARBA" id="ARBA00023295"/>
    </source>
</evidence>
<dbReference type="SUPFAM" id="SSF51011">
    <property type="entry name" value="Glycosyl hydrolase domain"/>
    <property type="match status" value="1"/>
</dbReference>
<evidence type="ECO:0000259" key="4">
    <source>
        <dbReference type="SMART" id="SM00642"/>
    </source>
</evidence>
<dbReference type="InterPro" id="IPR006047">
    <property type="entry name" value="GH13_cat_dom"/>
</dbReference>
<dbReference type="FunFam" id="3.90.400.10:FF:000002">
    <property type="entry name" value="Sucrose isomerase"/>
    <property type="match status" value="1"/>
</dbReference>
<evidence type="ECO:0000313" key="6">
    <source>
        <dbReference type="Proteomes" id="UP000217289"/>
    </source>
</evidence>
<keyword evidence="2" id="KW-0378">Hydrolase</keyword>
<dbReference type="Gene3D" id="3.90.400.10">
    <property type="entry name" value="Oligo-1,6-glucosidase, Domain 2"/>
    <property type="match status" value="1"/>
</dbReference>
<dbReference type="SMART" id="SM00642">
    <property type="entry name" value="Aamy"/>
    <property type="match status" value="1"/>
</dbReference>
<protein>
    <submittedName>
        <fullName evidence="5">Oligo-1,6-glucosidase</fullName>
    </submittedName>
</protein>
<dbReference type="AlphaFoldDB" id="A0A250IFF0"/>
<keyword evidence="6" id="KW-1185">Reference proteome</keyword>
<accession>A0A250IFF0</accession>
<sequence>MPPADTSLIPWWKDAVVYQIYPRSFQDSDGDGVGDLRGILRRLDYLKRLGVDVLWLSPIFASPNDDNGYDISNYRAIMPEFGTMADFEELLREAHARGLKIMLDLVVNHTSDEHPWFIESRSSPQSDKRDYYVWRKGVDGQPPNHWQSFFSGSVWEKDAASGEYYLHLFSRKQPDLNWENPTVRREVYDMMRFWLDKGVDGWRMDTINMLSKPQDFPEGRPIPGTRLTEGQPLFLNGPRIHEFIQEMHREVLAHYDVMTVGETPGVSPAEGALYCGAGRGELNMVFHFEHVFLGDDTAERGKWSNPPLALPDIKRVLARWQTGLHGRGWNSLYWDNHDQPRAVSRFGNDREFRVESAKMLCTVLLFMQGTPYIYQGQELGMTNVSFESLDHYKDIETRNAYKVLREEHGWDDARILAAVYARGRDNARTPMHWSSAPHAGFTEGTPWIALNPNYPDINAEAAEADPHSVWHHYRAVIALRKALPVVRDGTFTLLDAEHPTVFAYVREDAHTRLLVLGHFHGGSQTCRVPAAFVDGEVLSNNHPVLEGAGTEELRLLPYQAVVLRAPTRTGVSRPE</sequence>
<dbReference type="InterPro" id="IPR017853">
    <property type="entry name" value="GH"/>
</dbReference>
<dbReference type="NCBIfam" id="NF008183">
    <property type="entry name" value="PRK10933.1"/>
    <property type="match status" value="1"/>
</dbReference>
<dbReference type="OrthoDB" id="9805159at2"/>
<dbReference type="Gene3D" id="3.20.20.80">
    <property type="entry name" value="Glycosidases"/>
    <property type="match status" value="1"/>
</dbReference>
<name>A0A250IFF0_9BACT</name>
<reference evidence="5 6" key="1">
    <citation type="submission" date="2017-06" db="EMBL/GenBank/DDBJ databases">
        <authorList>
            <person name="Kim H.J."/>
            <person name="Triplett B.A."/>
        </authorList>
    </citation>
    <scope>NUCLEOTIDE SEQUENCE [LARGE SCALE GENOMIC DNA]</scope>
    <source>
        <strain evidence="5 6">DSM 14713</strain>
    </source>
</reference>
<comment type="similarity">
    <text evidence="1">Belongs to the glycosyl hydrolase 13 family.</text>
</comment>
<dbReference type="GO" id="GO:0009313">
    <property type="term" value="P:oligosaccharide catabolic process"/>
    <property type="evidence" value="ECO:0007669"/>
    <property type="project" value="TreeGrafter"/>
</dbReference>
<dbReference type="Pfam" id="PF00128">
    <property type="entry name" value="Alpha-amylase"/>
    <property type="match status" value="1"/>
</dbReference>
<gene>
    <name evidence="5" type="ORF">MEBOL_003357</name>
</gene>